<proteinExistence type="inferred from homology"/>
<evidence type="ECO:0000313" key="4">
    <source>
        <dbReference type="EMBL" id="KAF4635918.1"/>
    </source>
</evidence>
<dbReference type="InterPro" id="IPR027443">
    <property type="entry name" value="IPNS-like_sf"/>
</dbReference>
<gene>
    <name evidence="4" type="ORF">G7Y89_g2167</name>
</gene>
<dbReference type="PROSITE" id="PS51471">
    <property type="entry name" value="FE2OG_OXY"/>
    <property type="match status" value="1"/>
</dbReference>
<dbReference type="Proteomes" id="UP000566819">
    <property type="component" value="Unassembled WGS sequence"/>
</dbReference>
<sequence>MAHKHKVRKKNVKQESAKRVVPYLPSTPYKMSTSFSALPIVSLSVLSSPTAKDEALLALSSRLDEVFATTGFAYLTDLPLTFSHDDVFELCANFFGPSGLSESEKMKLAKNTFVAENKNTYRGYFPPQLGADNLKEGFEIGSPTTRAATTLSPLTGRKFNLTEPNVFPVTRPLLRSHCETLHSELQSLATRILTLLAVALGKPPSFFDNYLTDSLSTLRLLHYPPVPTIRTQKLICTPHTDSGILTLLHQDKTGGLEVLNSKGDWIAAPYVPGSVVVNIGDLMAMVSGGRWVATYHRVRAVKHQDPATGRYSVPFFFEPGLHCVVKGVEGEEVVYGEHVLKKMKGWVEFQEALKDIPDIKTIGRQAMEAH</sequence>
<organism evidence="4 5">
    <name type="scientific">Cudoniella acicularis</name>
    <dbReference type="NCBI Taxonomy" id="354080"/>
    <lineage>
        <taxon>Eukaryota</taxon>
        <taxon>Fungi</taxon>
        <taxon>Dikarya</taxon>
        <taxon>Ascomycota</taxon>
        <taxon>Pezizomycotina</taxon>
        <taxon>Leotiomycetes</taxon>
        <taxon>Helotiales</taxon>
        <taxon>Tricladiaceae</taxon>
        <taxon>Cudoniella</taxon>
    </lineage>
</organism>
<name>A0A8H4RUN0_9HELO</name>
<dbReference type="AlphaFoldDB" id="A0A8H4RUN0"/>
<dbReference type="PANTHER" id="PTHR47990">
    <property type="entry name" value="2-OXOGLUTARATE (2OG) AND FE(II)-DEPENDENT OXYGENASE SUPERFAMILY PROTEIN-RELATED"/>
    <property type="match status" value="1"/>
</dbReference>
<dbReference type="GO" id="GO:0044283">
    <property type="term" value="P:small molecule biosynthetic process"/>
    <property type="evidence" value="ECO:0007669"/>
    <property type="project" value="UniProtKB-ARBA"/>
</dbReference>
<evidence type="ECO:0000256" key="1">
    <source>
        <dbReference type="ARBA" id="ARBA00008056"/>
    </source>
</evidence>
<dbReference type="InterPro" id="IPR050231">
    <property type="entry name" value="Iron_ascorbate_oxido_reductase"/>
</dbReference>
<protein>
    <recommendedName>
        <fullName evidence="3">Fe2OG dioxygenase domain-containing protein</fullName>
    </recommendedName>
</protein>
<dbReference type="Pfam" id="PF03171">
    <property type="entry name" value="2OG-FeII_Oxy"/>
    <property type="match status" value="1"/>
</dbReference>
<evidence type="ECO:0000256" key="2">
    <source>
        <dbReference type="RuleBase" id="RU003682"/>
    </source>
</evidence>
<feature type="domain" description="Fe2OG dioxygenase" evidence="3">
    <location>
        <begin position="213"/>
        <end position="319"/>
    </location>
</feature>
<keyword evidence="2" id="KW-0479">Metal-binding</keyword>
<dbReference type="EMBL" id="JAAMPI010000092">
    <property type="protein sequence ID" value="KAF4635918.1"/>
    <property type="molecule type" value="Genomic_DNA"/>
</dbReference>
<keyword evidence="5" id="KW-1185">Reference proteome</keyword>
<dbReference type="Pfam" id="PF14226">
    <property type="entry name" value="DIOX_N"/>
    <property type="match status" value="1"/>
</dbReference>
<comment type="similarity">
    <text evidence="1 2">Belongs to the iron/ascorbate-dependent oxidoreductase family.</text>
</comment>
<keyword evidence="2" id="KW-0408">Iron</keyword>
<dbReference type="GO" id="GO:0046872">
    <property type="term" value="F:metal ion binding"/>
    <property type="evidence" value="ECO:0007669"/>
    <property type="project" value="UniProtKB-KW"/>
</dbReference>
<dbReference type="GO" id="GO:0016491">
    <property type="term" value="F:oxidoreductase activity"/>
    <property type="evidence" value="ECO:0007669"/>
    <property type="project" value="UniProtKB-KW"/>
</dbReference>
<evidence type="ECO:0000313" key="5">
    <source>
        <dbReference type="Proteomes" id="UP000566819"/>
    </source>
</evidence>
<comment type="caution">
    <text evidence="4">The sequence shown here is derived from an EMBL/GenBank/DDBJ whole genome shotgun (WGS) entry which is preliminary data.</text>
</comment>
<reference evidence="4 5" key="1">
    <citation type="submission" date="2020-03" db="EMBL/GenBank/DDBJ databases">
        <title>Draft Genome Sequence of Cudoniella acicularis.</title>
        <authorList>
            <person name="Buettner E."/>
            <person name="Kellner H."/>
        </authorList>
    </citation>
    <scope>NUCLEOTIDE SEQUENCE [LARGE SCALE GENOMIC DNA]</scope>
    <source>
        <strain evidence="4 5">DSM 108380</strain>
    </source>
</reference>
<dbReference type="InterPro" id="IPR026992">
    <property type="entry name" value="DIOX_N"/>
</dbReference>
<dbReference type="InterPro" id="IPR044861">
    <property type="entry name" value="IPNS-like_FE2OG_OXY"/>
</dbReference>
<evidence type="ECO:0000259" key="3">
    <source>
        <dbReference type="PROSITE" id="PS51471"/>
    </source>
</evidence>
<dbReference type="Gene3D" id="2.60.120.330">
    <property type="entry name" value="B-lactam Antibiotic, Isopenicillin N Synthase, Chain"/>
    <property type="match status" value="1"/>
</dbReference>
<dbReference type="OrthoDB" id="288590at2759"/>
<keyword evidence="2" id="KW-0560">Oxidoreductase</keyword>
<dbReference type="SUPFAM" id="SSF51197">
    <property type="entry name" value="Clavaminate synthase-like"/>
    <property type="match status" value="1"/>
</dbReference>
<dbReference type="InterPro" id="IPR005123">
    <property type="entry name" value="Oxoglu/Fe-dep_dioxygenase_dom"/>
</dbReference>
<accession>A0A8H4RUN0</accession>